<evidence type="ECO:0000313" key="7">
    <source>
        <dbReference type="EMBL" id="OJX59290.1"/>
    </source>
</evidence>
<dbReference type="InterPro" id="IPR014284">
    <property type="entry name" value="RNA_pol_sigma-70_dom"/>
</dbReference>
<dbReference type="InterPro" id="IPR036388">
    <property type="entry name" value="WH-like_DNA-bd_sf"/>
</dbReference>
<dbReference type="Gene3D" id="1.10.10.10">
    <property type="entry name" value="Winged helix-like DNA-binding domain superfamily/Winged helix DNA-binding domain"/>
    <property type="match status" value="1"/>
</dbReference>
<dbReference type="SUPFAM" id="SSF88946">
    <property type="entry name" value="Sigma2 domain of RNA polymerase sigma factors"/>
    <property type="match status" value="1"/>
</dbReference>
<dbReference type="GO" id="GO:0016987">
    <property type="term" value="F:sigma factor activity"/>
    <property type="evidence" value="ECO:0007669"/>
    <property type="project" value="UniProtKB-KW"/>
</dbReference>
<reference evidence="7 8" key="1">
    <citation type="submission" date="2016-09" db="EMBL/GenBank/DDBJ databases">
        <title>Genome-resolved meta-omics ties microbial dynamics to process performance in biotechnology for thiocyanate degradation.</title>
        <authorList>
            <person name="Kantor R.S."/>
            <person name="Huddy R.J."/>
            <person name="Iyer R."/>
            <person name="Thomas B.C."/>
            <person name="Brown C.T."/>
            <person name="Anantharaman K."/>
            <person name="Tringe S."/>
            <person name="Hettich R.L."/>
            <person name="Harrison S.T."/>
            <person name="Banfield J.F."/>
        </authorList>
    </citation>
    <scope>NUCLEOTIDE SEQUENCE [LARGE SCALE GENOMIC DNA]</scope>
    <source>
        <strain evidence="7">59-99</strain>
    </source>
</reference>
<dbReference type="Pfam" id="PF08281">
    <property type="entry name" value="Sigma70_r4_2"/>
    <property type="match status" value="1"/>
</dbReference>
<evidence type="ECO:0000256" key="3">
    <source>
        <dbReference type="ARBA" id="ARBA00023082"/>
    </source>
</evidence>
<dbReference type="NCBIfam" id="TIGR02937">
    <property type="entry name" value="sigma70-ECF"/>
    <property type="match status" value="1"/>
</dbReference>
<dbReference type="Pfam" id="PF04542">
    <property type="entry name" value="Sigma70_r2"/>
    <property type="match status" value="1"/>
</dbReference>
<dbReference type="InterPro" id="IPR007627">
    <property type="entry name" value="RNA_pol_sigma70_r2"/>
</dbReference>
<organism evidence="7 8">
    <name type="scientific">Candidatus Kapaibacterium thiocyanatum</name>
    <dbReference type="NCBI Taxonomy" id="1895771"/>
    <lineage>
        <taxon>Bacteria</taxon>
        <taxon>Pseudomonadati</taxon>
        <taxon>Candidatus Kapaibacteriota</taxon>
        <taxon>Candidatus Kapaibacteriia</taxon>
        <taxon>Candidatus Kapaibacteriales</taxon>
        <taxon>Candidatus Kapaibacteriaceae</taxon>
        <taxon>Candidatus Kapaibacterium</taxon>
    </lineage>
</organism>
<dbReference type="PANTHER" id="PTHR43133">
    <property type="entry name" value="RNA POLYMERASE ECF-TYPE SIGMA FACTO"/>
    <property type="match status" value="1"/>
</dbReference>
<gene>
    <name evidence="7" type="ORF">BGO89_02410</name>
</gene>
<dbReference type="AlphaFoldDB" id="A0A1M3L245"/>
<dbReference type="Gene3D" id="1.10.1740.10">
    <property type="match status" value="1"/>
</dbReference>
<dbReference type="InterPro" id="IPR013324">
    <property type="entry name" value="RNA_pol_sigma_r3/r4-like"/>
</dbReference>
<keyword evidence="2" id="KW-0805">Transcription regulation</keyword>
<feature type="domain" description="RNA polymerase sigma-70 region 2" evidence="5">
    <location>
        <begin position="11"/>
        <end position="78"/>
    </location>
</feature>
<dbReference type="InterPro" id="IPR039425">
    <property type="entry name" value="RNA_pol_sigma-70-like"/>
</dbReference>
<dbReference type="SUPFAM" id="SSF88659">
    <property type="entry name" value="Sigma3 and sigma4 domains of RNA polymerase sigma factors"/>
    <property type="match status" value="1"/>
</dbReference>
<dbReference type="InterPro" id="IPR013325">
    <property type="entry name" value="RNA_pol_sigma_r2"/>
</dbReference>
<evidence type="ECO:0000313" key="8">
    <source>
        <dbReference type="Proteomes" id="UP000184233"/>
    </source>
</evidence>
<dbReference type="PANTHER" id="PTHR43133:SF51">
    <property type="entry name" value="RNA POLYMERASE SIGMA FACTOR"/>
    <property type="match status" value="1"/>
</dbReference>
<name>A0A1M3L245_9BACT</name>
<evidence type="ECO:0000256" key="1">
    <source>
        <dbReference type="ARBA" id="ARBA00010641"/>
    </source>
</evidence>
<protein>
    <recommendedName>
        <fullName evidence="9">RNA polymerase subunit sigma-24</fullName>
    </recommendedName>
</protein>
<keyword evidence="4" id="KW-0804">Transcription</keyword>
<dbReference type="GO" id="GO:0006352">
    <property type="term" value="P:DNA-templated transcription initiation"/>
    <property type="evidence" value="ECO:0007669"/>
    <property type="project" value="InterPro"/>
</dbReference>
<dbReference type="Proteomes" id="UP000184233">
    <property type="component" value="Unassembled WGS sequence"/>
</dbReference>
<dbReference type="GO" id="GO:0003677">
    <property type="term" value="F:DNA binding"/>
    <property type="evidence" value="ECO:0007669"/>
    <property type="project" value="InterPro"/>
</dbReference>
<comment type="caution">
    <text evidence="7">The sequence shown here is derived from an EMBL/GenBank/DDBJ whole genome shotgun (WGS) entry which is preliminary data.</text>
</comment>
<dbReference type="STRING" id="1895771.BGO89_02410"/>
<evidence type="ECO:0000259" key="6">
    <source>
        <dbReference type="Pfam" id="PF08281"/>
    </source>
</evidence>
<feature type="domain" description="RNA polymerase sigma factor 70 region 4 type 2" evidence="6">
    <location>
        <begin position="111"/>
        <end position="160"/>
    </location>
</feature>
<evidence type="ECO:0000259" key="5">
    <source>
        <dbReference type="Pfam" id="PF04542"/>
    </source>
</evidence>
<dbReference type="InterPro" id="IPR013249">
    <property type="entry name" value="RNA_pol_sigma70_r4_t2"/>
</dbReference>
<dbReference type="CDD" id="cd06171">
    <property type="entry name" value="Sigma70_r4"/>
    <property type="match status" value="1"/>
</dbReference>
<keyword evidence="3" id="KW-0731">Sigma factor</keyword>
<evidence type="ECO:0000256" key="2">
    <source>
        <dbReference type="ARBA" id="ARBA00023015"/>
    </source>
</evidence>
<proteinExistence type="inferred from homology"/>
<evidence type="ECO:0000256" key="4">
    <source>
        <dbReference type="ARBA" id="ARBA00023163"/>
    </source>
</evidence>
<accession>A0A1M3L245</accession>
<sequence length="183" mass="21015">MSVQTDAFSTLVTTYKDRALSLALRLLKDRDDAEDALQEAFVKAYQGMTAFRGESRTSTWFFRIVYNTCLNVLKKRRRQPAHDVLDEDVTSVWTEPVVFDTIDRAVLEDVLRDELERMPPLYAAVMDLFYVQECSYEQICRITAMPLGTVKTRLNRGRSLLRAAVVARCPDLVDTGLTERTHE</sequence>
<dbReference type="EMBL" id="MKVH01000013">
    <property type="protein sequence ID" value="OJX59290.1"/>
    <property type="molecule type" value="Genomic_DNA"/>
</dbReference>
<comment type="similarity">
    <text evidence="1">Belongs to the sigma-70 factor family. ECF subfamily.</text>
</comment>
<evidence type="ECO:0008006" key="9">
    <source>
        <dbReference type="Google" id="ProtNLM"/>
    </source>
</evidence>